<dbReference type="GeneTree" id="ENSGT00940000159363"/>
<dbReference type="GO" id="GO:0005764">
    <property type="term" value="C:lysosome"/>
    <property type="evidence" value="ECO:0007669"/>
    <property type="project" value="TreeGrafter"/>
</dbReference>
<dbReference type="SMART" id="SM00175">
    <property type="entry name" value="RAB"/>
    <property type="match status" value="1"/>
</dbReference>
<protein>
    <submittedName>
        <fullName evidence="4">Ras-related protein Rab-7L1-like</fullName>
    </submittedName>
</protein>
<name>A0A8C9RCG4_SCLFO</name>
<evidence type="ECO:0000256" key="1">
    <source>
        <dbReference type="ARBA" id="ARBA00006270"/>
    </source>
</evidence>
<dbReference type="FunFam" id="3.40.50.300:FF:001447">
    <property type="entry name" value="Ras-related protein Rab-1B"/>
    <property type="match status" value="1"/>
</dbReference>
<reference evidence="4" key="2">
    <citation type="submission" date="2025-08" db="UniProtKB">
        <authorList>
            <consortium name="Ensembl"/>
        </authorList>
    </citation>
    <scope>IDENTIFICATION</scope>
</reference>
<accession>A0A8C9RCG4</accession>
<dbReference type="KEGG" id="sfm:108931002"/>
<comment type="similarity">
    <text evidence="1">Belongs to the small GTPase superfamily. Rab family.</text>
</comment>
<dbReference type="OrthoDB" id="9947764at2759"/>
<reference evidence="4 5" key="1">
    <citation type="submission" date="2019-04" db="EMBL/GenBank/DDBJ databases">
        <authorList>
            <consortium name="Wellcome Sanger Institute Data Sharing"/>
        </authorList>
    </citation>
    <scope>NUCLEOTIDE SEQUENCE [LARGE SCALE GENOMIC DNA]</scope>
</reference>
<dbReference type="SUPFAM" id="SSF52540">
    <property type="entry name" value="P-loop containing nucleoside triphosphate hydrolases"/>
    <property type="match status" value="1"/>
</dbReference>
<dbReference type="GO" id="GO:0008333">
    <property type="term" value="P:endosome to lysosome transport"/>
    <property type="evidence" value="ECO:0007669"/>
    <property type="project" value="TreeGrafter"/>
</dbReference>
<dbReference type="InterPro" id="IPR001806">
    <property type="entry name" value="Small_GTPase"/>
</dbReference>
<keyword evidence="3" id="KW-0342">GTP-binding</keyword>
<dbReference type="SMART" id="SM00173">
    <property type="entry name" value="RAS"/>
    <property type="match status" value="1"/>
</dbReference>
<dbReference type="RefSeq" id="XP_018602064.1">
    <property type="nucleotide sequence ID" value="XM_018746548.1"/>
</dbReference>
<dbReference type="GO" id="GO:0090385">
    <property type="term" value="P:phagosome-lysosome fusion"/>
    <property type="evidence" value="ECO:0007669"/>
    <property type="project" value="TreeGrafter"/>
</dbReference>
<dbReference type="InterPro" id="IPR005225">
    <property type="entry name" value="Small_GTP-bd"/>
</dbReference>
<dbReference type="Proteomes" id="UP000694397">
    <property type="component" value="Chromosome 14"/>
</dbReference>
<evidence type="ECO:0000313" key="4">
    <source>
        <dbReference type="Ensembl" id="ENSSFOP00015013839.1"/>
    </source>
</evidence>
<keyword evidence="2" id="KW-0547">Nucleotide-binding</keyword>
<dbReference type="GO" id="GO:0005770">
    <property type="term" value="C:late endosome"/>
    <property type="evidence" value="ECO:0007669"/>
    <property type="project" value="TreeGrafter"/>
</dbReference>
<evidence type="ECO:0000313" key="5">
    <source>
        <dbReference type="Proteomes" id="UP000694397"/>
    </source>
</evidence>
<gene>
    <name evidence="4" type="primary">LOC108931002</name>
</gene>
<sequence length="217" mass="24691">MPLDYLFKILVLGQSKVGKTSFVQRYVRGVFNEGYKVTIGVDFAVRTTEWSSGHTVRLQFWDIQGQEDTLPLTRAFFKNAHACIIMFDLTNAQSLQYCTLLKQAVDSENTSDDCLTIPCVLVGNKCDLPNHSVSVKDMDDFTSTMNCITWKNTSVKENKNIEETVWCIVEAIMERQPSEETFPLTRMELQNETYELEPGTKERAQRTLLQSCCSTGT</sequence>
<keyword evidence="5" id="KW-1185">Reference proteome</keyword>
<evidence type="ECO:0000256" key="2">
    <source>
        <dbReference type="ARBA" id="ARBA00022741"/>
    </source>
</evidence>
<evidence type="ECO:0000256" key="3">
    <source>
        <dbReference type="ARBA" id="ARBA00023134"/>
    </source>
</evidence>
<dbReference type="GO" id="GO:0003924">
    <property type="term" value="F:GTPase activity"/>
    <property type="evidence" value="ECO:0007669"/>
    <property type="project" value="InterPro"/>
</dbReference>
<reference evidence="4" key="3">
    <citation type="submission" date="2025-09" db="UniProtKB">
        <authorList>
            <consortium name="Ensembl"/>
        </authorList>
    </citation>
    <scope>IDENTIFICATION</scope>
</reference>
<dbReference type="GO" id="GO:0045335">
    <property type="term" value="C:phagocytic vesicle"/>
    <property type="evidence" value="ECO:0007669"/>
    <property type="project" value="TreeGrafter"/>
</dbReference>
<dbReference type="PANTHER" id="PTHR47981:SF42">
    <property type="entry name" value="RAS-RELATED PROTEIN RAB-7L1-LIKE ISOFORM X1"/>
    <property type="match status" value="1"/>
</dbReference>
<dbReference type="PRINTS" id="PR00449">
    <property type="entry name" value="RASTRNSFRMNG"/>
</dbReference>
<dbReference type="Pfam" id="PF00071">
    <property type="entry name" value="Ras"/>
    <property type="match status" value="1"/>
</dbReference>
<dbReference type="Gene3D" id="3.40.50.300">
    <property type="entry name" value="P-loop containing nucleotide triphosphate hydrolases"/>
    <property type="match status" value="1"/>
</dbReference>
<organism evidence="4 5">
    <name type="scientific">Scleropages formosus</name>
    <name type="common">Asian bonytongue</name>
    <name type="synonym">Osteoglossum formosum</name>
    <dbReference type="NCBI Taxonomy" id="113540"/>
    <lineage>
        <taxon>Eukaryota</taxon>
        <taxon>Metazoa</taxon>
        <taxon>Chordata</taxon>
        <taxon>Craniata</taxon>
        <taxon>Vertebrata</taxon>
        <taxon>Euteleostomi</taxon>
        <taxon>Actinopterygii</taxon>
        <taxon>Neopterygii</taxon>
        <taxon>Teleostei</taxon>
        <taxon>Osteoglossocephala</taxon>
        <taxon>Osteoglossomorpha</taxon>
        <taxon>Osteoglossiformes</taxon>
        <taxon>Osteoglossidae</taxon>
        <taxon>Scleropages</taxon>
    </lineage>
</organism>
<dbReference type="PANTHER" id="PTHR47981">
    <property type="entry name" value="RAB FAMILY"/>
    <property type="match status" value="1"/>
</dbReference>
<dbReference type="Ensembl" id="ENSSFOT00015014009.2">
    <property type="protein sequence ID" value="ENSSFOP00015013839.1"/>
    <property type="gene ID" value="ENSSFOG00015008935.2"/>
</dbReference>
<dbReference type="PROSITE" id="PS51419">
    <property type="entry name" value="RAB"/>
    <property type="match status" value="1"/>
</dbReference>
<proteinExistence type="inferred from homology"/>
<dbReference type="GeneID" id="108931002"/>
<dbReference type="GO" id="GO:0005525">
    <property type="term" value="F:GTP binding"/>
    <property type="evidence" value="ECO:0007669"/>
    <property type="project" value="UniProtKB-KW"/>
</dbReference>
<dbReference type="SMART" id="SM00174">
    <property type="entry name" value="RHO"/>
    <property type="match status" value="1"/>
</dbReference>
<dbReference type="AlphaFoldDB" id="A0A8C9RCG4"/>
<dbReference type="NCBIfam" id="TIGR00231">
    <property type="entry name" value="small_GTP"/>
    <property type="match status" value="1"/>
</dbReference>
<dbReference type="SMART" id="SM00176">
    <property type="entry name" value="RAN"/>
    <property type="match status" value="1"/>
</dbReference>
<dbReference type="PROSITE" id="PS51421">
    <property type="entry name" value="RAS"/>
    <property type="match status" value="1"/>
</dbReference>
<dbReference type="InterPro" id="IPR027417">
    <property type="entry name" value="P-loop_NTPase"/>
</dbReference>